<evidence type="ECO:0000313" key="2">
    <source>
        <dbReference type="Proteomes" id="UP001207468"/>
    </source>
</evidence>
<keyword evidence="2" id="KW-1185">Reference proteome</keyword>
<accession>A0ACC0U6K0</accession>
<comment type="caution">
    <text evidence="1">The sequence shown here is derived from an EMBL/GenBank/DDBJ whole genome shotgun (WGS) entry which is preliminary data.</text>
</comment>
<gene>
    <name evidence="1" type="ORF">F5148DRAFT_151816</name>
</gene>
<proteinExistence type="predicted"/>
<protein>
    <submittedName>
        <fullName evidence="1">Uncharacterized protein</fullName>
    </submittedName>
</protein>
<dbReference type="EMBL" id="JAGFNK010000139">
    <property type="protein sequence ID" value="KAI9507127.1"/>
    <property type="molecule type" value="Genomic_DNA"/>
</dbReference>
<evidence type="ECO:0000313" key="1">
    <source>
        <dbReference type="EMBL" id="KAI9507127.1"/>
    </source>
</evidence>
<name>A0ACC0U6K0_9AGAM</name>
<dbReference type="Proteomes" id="UP001207468">
    <property type="component" value="Unassembled WGS sequence"/>
</dbReference>
<sequence>MSHLTPPTLLVWSLLTSLLGCLLLYHLWCFDRFRCIRWNQGPQGTFKRVMTYSYLLSVPSIMTYAIGFSIIKYSEGYITFPGFGVIPNPYQLWTPAHRSAILPLYMCMAVAWSCEMVTHLEELCFWLFVVNARPTQKDWFSSLYFKTWVVGSAAAIFCVPFVTLFHRSDPLKCEAYTLLAGSLGSLFLTLSFIPVLFLFQPFLRGLREEGVDMNTIIRLTKFHELNTIRVFFRLLFALPLLVLSIDGVRHHHTINEKLFDTEFLAMLSGFGMVVSSGITVMIFFPRSIENEILARDMGLRSRGLFGSRNHLISVSQEQELYGTYDPEDMPVESKPTSSSPPPQYHHSVNVPSPMQLREGSHTPLPLVHPATLPTELVRLAPNRRPASPERMPYPAAKPCLHYAERLNNPATKTSLLRQNFRSPIEFGRRSRW</sequence>
<reference evidence="1" key="1">
    <citation type="submission" date="2021-03" db="EMBL/GenBank/DDBJ databases">
        <title>Evolutionary priming and transition to the ectomycorrhizal habit in an iconic lineage of mushroom-forming fungi: is preadaptation a requirement?</title>
        <authorList>
            <consortium name="DOE Joint Genome Institute"/>
            <person name="Looney B.P."/>
            <person name="Miyauchi S."/>
            <person name="Morin E."/>
            <person name="Drula E."/>
            <person name="Courty P.E."/>
            <person name="Chicoki N."/>
            <person name="Fauchery L."/>
            <person name="Kohler A."/>
            <person name="Kuo A."/>
            <person name="LaButti K."/>
            <person name="Pangilinan J."/>
            <person name="Lipzen A."/>
            <person name="Riley R."/>
            <person name="Andreopoulos W."/>
            <person name="He G."/>
            <person name="Johnson J."/>
            <person name="Barry K.W."/>
            <person name="Grigoriev I.V."/>
            <person name="Nagy L."/>
            <person name="Hibbett D."/>
            <person name="Henrissat B."/>
            <person name="Matheny P.B."/>
            <person name="Labbe J."/>
            <person name="Martin A.F."/>
        </authorList>
    </citation>
    <scope>NUCLEOTIDE SEQUENCE</scope>
    <source>
        <strain evidence="1">BPL698</strain>
    </source>
</reference>
<organism evidence="1 2">
    <name type="scientific">Russula earlei</name>
    <dbReference type="NCBI Taxonomy" id="71964"/>
    <lineage>
        <taxon>Eukaryota</taxon>
        <taxon>Fungi</taxon>
        <taxon>Dikarya</taxon>
        <taxon>Basidiomycota</taxon>
        <taxon>Agaricomycotina</taxon>
        <taxon>Agaricomycetes</taxon>
        <taxon>Russulales</taxon>
        <taxon>Russulaceae</taxon>
        <taxon>Russula</taxon>
    </lineage>
</organism>